<keyword evidence="5" id="KW-0998">Cell outer membrane</keyword>
<accession>A0A6I1EJV1</accession>
<comment type="caution">
    <text evidence="6">The sequence shown here is derived from an EMBL/GenBank/DDBJ whole genome shotgun (WGS) entry which is preliminary data.</text>
</comment>
<dbReference type="Proteomes" id="UP000430564">
    <property type="component" value="Unassembled WGS sequence"/>
</dbReference>
<dbReference type="EMBL" id="WEHX01000034">
    <property type="protein sequence ID" value="KAB7660204.1"/>
    <property type="molecule type" value="Genomic_DNA"/>
</dbReference>
<reference evidence="6 7" key="1">
    <citation type="submission" date="2019-10" db="EMBL/GenBank/DDBJ databases">
        <title>Genome diversity of Sutterella seckii.</title>
        <authorList>
            <person name="Chaplin A.V."/>
            <person name="Sokolova S.R."/>
            <person name="Mosin K.A."/>
            <person name="Ivanova E.L."/>
            <person name="Kochetkova T.O."/>
            <person name="Goltsov A.Y."/>
            <person name="Trofimov D.Y."/>
            <person name="Efimov B.A."/>
        </authorList>
    </citation>
    <scope>NUCLEOTIDE SEQUENCE [LARGE SCALE GENOMIC DNA]</scope>
    <source>
        <strain evidence="6 7">ASD393</strain>
    </source>
</reference>
<evidence type="ECO:0000313" key="7">
    <source>
        <dbReference type="Proteomes" id="UP000430564"/>
    </source>
</evidence>
<dbReference type="InterPro" id="IPR010583">
    <property type="entry name" value="MipA"/>
</dbReference>
<dbReference type="InterPro" id="IPR036709">
    <property type="entry name" value="Autotransporte_beta_dom_sf"/>
</dbReference>
<dbReference type="Pfam" id="PF06629">
    <property type="entry name" value="MipA"/>
    <property type="match status" value="1"/>
</dbReference>
<evidence type="ECO:0000256" key="3">
    <source>
        <dbReference type="ARBA" id="ARBA00022729"/>
    </source>
</evidence>
<name>A0A6I1EJV1_9BURK</name>
<dbReference type="SUPFAM" id="SSF103515">
    <property type="entry name" value="Autotransporter"/>
    <property type="match status" value="1"/>
</dbReference>
<organism evidence="6 7">
    <name type="scientific">Sutterella seckii</name>
    <dbReference type="NCBI Taxonomy" id="1944635"/>
    <lineage>
        <taxon>Bacteria</taxon>
        <taxon>Pseudomonadati</taxon>
        <taxon>Pseudomonadota</taxon>
        <taxon>Betaproteobacteria</taxon>
        <taxon>Burkholderiales</taxon>
        <taxon>Sutterellaceae</taxon>
        <taxon>Sutterella</taxon>
    </lineage>
</organism>
<gene>
    <name evidence="6" type="ORF">GBM95_06410</name>
</gene>
<sequence>MNKNQRFSMRSRALCETRRRMKKTLVSGTVALMLAAAAGAVAAGSFSLGAATFVNFPVYKDADPQWYPLPVVQYEGERFYVNGIEGGAYLFKEGGHSLRLGVSWMPMYFKTDRSDNAAVKKLDDRKTSLAGMLSYQWAGSFGKISAGVKADLLGESDGVLVGADYSYDFRFSKLVVTPSVGVLWANDKFNDYYFGISRNEAARSGLDEYHPEGGLAYTAGVKTSYAIDEHWVAFGTLGAMRLSDDVKDSPMTESSAVNWTVGAGIMYRFD</sequence>
<keyword evidence="4" id="KW-0472">Membrane</keyword>
<evidence type="ECO:0000256" key="2">
    <source>
        <dbReference type="ARBA" id="ARBA00005722"/>
    </source>
</evidence>
<comment type="subcellular location">
    <subcellularLocation>
        <location evidence="1">Cell outer membrane</location>
    </subcellularLocation>
</comment>
<evidence type="ECO:0000313" key="6">
    <source>
        <dbReference type="EMBL" id="KAB7660204.1"/>
    </source>
</evidence>
<protein>
    <submittedName>
        <fullName evidence="6">MipA/OmpV family protein</fullName>
    </submittedName>
</protein>
<dbReference type="OrthoDB" id="8585044at2"/>
<keyword evidence="3" id="KW-0732">Signal</keyword>
<dbReference type="AlphaFoldDB" id="A0A6I1EJV1"/>
<evidence type="ECO:0000256" key="4">
    <source>
        <dbReference type="ARBA" id="ARBA00023136"/>
    </source>
</evidence>
<evidence type="ECO:0000256" key="1">
    <source>
        <dbReference type="ARBA" id="ARBA00004442"/>
    </source>
</evidence>
<dbReference type="GO" id="GO:0009279">
    <property type="term" value="C:cell outer membrane"/>
    <property type="evidence" value="ECO:0007669"/>
    <property type="project" value="UniProtKB-SubCell"/>
</dbReference>
<dbReference type="PANTHER" id="PTHR38776">
    <property type="entry name" value="MLTA-INTERACTING PROTEIN-RELATED"/>
    <property type="match status" value="1"/>
</dbReference>
<proteinExistence type="inferred from homology"/>
<evidence type="ECO:0000256" key="5">
    <source>
        <dbReference type="ARBA" id="ARBA00023237"/>
    </source>
</evidence>
<dbReference type="GO" id="GO:0009252">
    <property type="term" value="P:peptidoglycan biosynthetic process"/>
    <property type="evidence" value="ECO:0007669"/>
    <property type="project" value="TreeGrafter"/>
</dbReference>
<comment type="similarity">
    <text evidence="2">Belongs to the MipA/OmpV family.</text>
</comment>
<dbReference type="PANTHER" id="PTHR38776:SF1">
    <property type="entry name" value="MLTA-INTERACTING PROTEIN-RELATED"/>
    <property type="match status" value="1"/>
</dbReference>
<dbReference type="Gene3D" id="2.40.160.20">
    <property type="match status" value="1"/>
</dbReference>